<accession>A0A0A0IMX1</accession>
<evidence type="ECO:0000313" key="3">
    <source>
        <dbReference type="Proteomes" id="UP000030014"/>
    </source>
</evidence>
<feature type="coiled-coil region" evidence="1">
    <location>
        <begin position="60"/>
        <end position="109"/>
    </location>
</feature>
<gene>
    <name evidence="2" type="ORF">Z955_02345</name>
</gene>
<comment type="caution">
    <text evidence="2">The sequence shown here is derived from an EMBL/GenBank/DDBJ whole genome shotgun (WGS) entry which is preliminary data.</text>
</comment>
<reference evidence="2 3" key="1">
    <citation type="submission" date="2014-01" db="EMBL/GenBank/DDBJ databases">
        <title>Plasmidome dynamics in the species complex Clostridium novyi sensu lato converts strains of independent lineages into distinctly different pathogens.</title>
        <authorList>
            <person name="Skarin H."/>
            <person name="Segerman B."/>
        </authorList>
    </citation>
    <scope>NUCLEOTIDE SEQUENCE [LARGE SCALE GENOMIC DNA]</scope>
    <source>
        <strain evidence="2 3">DC5</strain>
    </source>
</reference>
<organism evidence="2 3">
    <name type="scientific">Clostridium botulinum C/D str. DC5</name>
    <dbReference type="NCBI Taxonomy" id="1443128"/>
    <lineage>
        <taxon>Bacteria</taxon>
        <taxon>Bacillati</taxon>
        <taxon>Bacillota</taxon>
        <taxon>Clostridia</taxon>
        <taxon>Eubacteriales</taxon>
        <taxon>Clostridiaceae</taxon>
        <taxon>Clostridium</taxon>
    </lineage>
</organism>
<evidence type="ECO:0000256" key="1">
    <source>
        <dbReference type="SAM" id="Coils"/>
    </source>
</evidence>
<keyword evidence="1" id="KW-0175">Coiled coil</keyword>
<sequence>MKYYINFSNWKQEVEGEPFKFKDIDRDLIKCSYIYKDKQSNNKVKIYSVTDVKTGMSLISSKNENELNKLLKENLQLIQENFNNDKEYIQELEQKFKNKLTKKEFYNNIEKFDKIFNINFWSFVDEFVLGICNTIR</sequence>
<protein>
    <submittedName>
        <fullName evidence="2">Uncharacterized protein</fullName>
    </submittedName>
</protein>
<evidence type="ECO:0000313" key="2">
    <source>
        <dbReference type="EMBL" id="KGN00876.1"/>
    </source>
</evidence>
<dbReference type="Proteomes" id="UP000030014">
    <property type="component" value="Unassembled WGS sequence"/>
</dbReference>
<proteinExistence type="predicted"/>
<feature type="non-terminal residue" evidence="2">
    <location>
        <position position="136"/>
    </location>
</feature>
<name>A0A0A0IMX1_CLOBO</name>
<dbReference type="EMBL" id="JDRY01000014">
    <property type="protein sequence ID" value="KGN00876.1"/>
    <property type="molecule type" value="Genomic_DNA"/>
</dbReference>
<dbReference type="RefSeq" id="WP_039259073.1">
    <property type="nucleotide sequence ID" value="NZ_JDRY01000014.1"/>
</dbReference>
<dbReference type="AlphaFoldDB" id="A0A0A0IMX1"/>